<reference evidence="2" key="1">
    <citation type="submission" date="2021-01" db="EMBL/GenBank/DDBJ databases">
        <authorList>
            <person name="Corre E."/>
            <person name="Pelletier E."/>
            <person name="Niang G."/>
            <person name="Scheremetjew M."/>
            <person name="Finn R."/>
            <person name="Kale V."/>
            <person name="Holt S."/>
            <person name="Cochrane G."/>
            <person name="Meng A."/>
            <person name="Brown T."/>
            <person name="Cohen L."/>
        </authorList>
    </citation>
    <scope>NUCLEOTIDE SEQUENCE</scope>
    <source>
        <strain evidence="2">Isolate 1302-5</strain>
    </source>
</reference>
<protein>
    <recommendedName>
        <fullName evidence="3">ATP synthase subunit d, mitochondrial</fullName>
    </recommendedName>
</protein>
<name>A0A7S4I1P7_9STRA</name>
<sequence length="123" mass="14072">MAEQYAAPPTPIDFVAAKDSVRDKALVEGLEELYTSNKPAAETYEWSAEDRADKEKQIEDAKGRLAFTQEMIEDTEKELAFMQGNKTNRDISGADIMEMYPDIAEEVEKEIEEREWFKDTLGK</sequence>
<evidence type="ECO:0000313" key="2">
    <source>
        <dbReference type="EMBL" id="CAE2215645.1"/>
    </source>
</evidence>
<dbReference type="GO" id="GO:0015078">
    <property type="term" value="F:proton transmembrane transporter activity"/>
    <property type="evidence" value="ECO:0007669"/>
    <property type="project" value="InterPro"/>
</dbReference>
<dbReference type="EMBL" id="HBKQ01009451">
    <property type="protein sequence ID" value="CAE2215645.1"/>
    <property type="molecule type" value="Transcribed_RNA"/>
</dbReference>
<accession>A0A7S4I1P7</accession>
<dbReference type="Gene3D" id="6.10.280.70">
    <property type="match status" value="1"/>
</dbReference>
<gene>
    <name evidence="2" type="ORF">OAUR00152_LOCUS6333</name>
</gene>
<dbReference type="SUPFAM" id="SSF161065">
    <property type="entry name" value="ATP synthase D chain-like"/>
    <property type="match status" value="1"/>
</dbReference>
<organism evidence="2">
    <name type="scientific">Odontella aurita</name>
    <dbReference type="NCBI Taxonomy" id="265563"/>
    <lineage>
        <taxon>Eukaryota</taxon>
        <taxon>Sar</taxon>
        <taxon>Stramenopiles</taxon>
        <taxon>Ochrophyta</taxon>
        <taxon>Bacillariophyta</taxon>
        <taxon>Mediophyceae</taxon>
        <taxon>Biddulphiophycidae</taxon>
        <taxon>Eupodiscales</taxon>
        <taxon>Odontellaceae</taxon>
        <taxon>Odontella</taxon>
    </lineage>
</organism>
<keyword evidence="1" id="KW-0175">Coiled coil</keyword>
<dbReference type="GO" id="GO:0045259">
    <property type="term" value="C:proton-transporting ATP synthase complex"/>
    <property type="evidence" value="ECO:0007669"/>
    <property type="project" value="InterPro"/>
</dbReference>
<dbReference type="AlphaFoldDB" id="A0A7S4I1P7"/>
<feature type="coiled-coil region" evidence="1">
    <location>
        <begin position="51"/>
        <end position="85"/>
    </location>
</feature>
<evidence type="ECO:0008006" key="3">
    <source>
        <dbReference type="Google" id="ProtNLM"/>
    </source>
</evidence>
<dbReference type="GO" id="GO:0015986">
    <property type="term" value="P:proton motive force-driven ATP synthesis"/>
    <property type="evidence" value="ECO:0007669"/>
    <property type="project" value="InterPro"/>
</dbReference>
<evidence type="ECO:0000256" key="1">
    <source>
        <dbReference type="SAM" id="Coils"/>
    </source>
</evidence>
<proteinExistence type="predicted"/>
<dbReference type="InterPro" id="IPR036228">
    <property type="entry name" value="ATP_synth_F0_dsu_sf_mt"/>
</dbReference>